<evidence type="ECO:0000313" key="3">
    <source>
        <dbReference type="Proteomes" id="UP001348265"/>
    </source>
</evidence>
<gene>
    <name evidence="2" type="ORF">RB636_30735</name>
</gene>
<proteinExistence type="predicted"/>
<sequence length="564" mass="61233">MLRDQRLVQTAVLGSAESEVPVVLPMRAGEVAVFQSAHEADTYWCGRWLGGCGGRLTIKPYQDRVCHFAHVAAPGRGPCRRAAVGVGSADHLYIKQQILAWLAEQSITAHASMPEMAGRLGGEVLFEPGGHGCLRVLLDLQTELPAVADGTQLLLGPNVTHDPYRLAVDGYVLRIRCDSDAAGRRVMIGTQTHDGIQWVGLDECRLTSWGLSTPAVEQVRRLRSTVQPLGTLPHRPAPAVPEARPVAAPQAHEDRAAVFAALQQTVEADRGVSELRRFLTHAESAVHGGASAEENDLLRRATDLLLRKERGVGVSAPRAAARRRGRRARQAARPTGTAVAPVGGARQAAEAVADLLDVLERRRAHLTPGEQKRLVAQLTDKARKADLWLTGRQRKKITAWENNTAQTAPRPEKKASTSAPPPSSPVPAGAKTPAPNSKRKPNDTRRKTPPSARPTDLTLVADAARDVLEHAARLGRTVPWEQLCAQVKGMKELSEEQQIRVLDAVIARSRSALPLTALITTTDGNMHPHYQQHLDREARQDLPGNDATARTAWQAAITRVHNSY</sequence>
<feature type="region of interest" description="Disordered" evidence="1">
    <location>
        <begin position="398"/>
        <end position="457"/>
    </location>
</feature>
<dbReference type="Proteomes" id="UP001348265">
    <property type="component" value="Unassembled WGS sequence"/>
</dbReference>
<evidence type="ECO:0000313" key="2">
    <source>
        <dbReference type="EMBL" id="MEF3117556.1"/>
    </source>
</evidence>
<dbReference type="RefSeq" id="WP_331788930.1">
    <property type="nucleotide sequence ID" value="NZ_JAVFKM010000020.1"/>
</dbReference>
<feature type="region of interest" description="Disordered" evidence="1">
    <location>
        <begin position="315"/>
        <end position="345"/>
    </location>
</feature>
<dbReference type="EMBL" id="JAVFKM010000020">
    <property type="protein sequence ID" value="MEF3117556.1"/>
    <property type="molecule type" value="Genomic_DNA"/>
</dbReference>
<evidence type="ECO:0000256" key="1">
    <source>
        <dbReference type="SAM" id="MobiDB-lite"/>
    </source>
</evidence>
<name>A0ABU7X1B9_9ACTN</name>
<protein>
    <submittedName>
        <fullName evidence="2">Competence protein CoiA family protein</fullName>
    </submittedName>
</protein>
<comment type="caution">
    <text evidence="2">The sequence shown here is derived from an EMBL/GenBank/DDBJ whole genome shotgun (WGS) entry which is preliminary data.</text>
</comment>
<accession>A0ABU7X1B9</accession>
<feature type="compositionally biased region" description="Basic residues" evidence="1">
    <location>
        <begin position="320"/>
        <end position="330"/>
    </location>
</feature>
<keyword evidence="3" id="KW-1185">Reference proteome</keyword>
<organism evidence="2 3">
    <name type="scientific">Streptomyces chrestomyceticus</name>
    <dbReference type="NCBI Taxonomy" id="68185"/>
    <lineage>
        <taxon>Bacteria</taxon>
        <taxon>Bacillati</taxon>
        <taxon>Actinomycetota</taxon>
        <taxon>Actinomycetes</taxon>
        <taxon>Kitasatosporales</taxon>
        <taxon>Streptomycetaceae</taxon>
        <taxon>Streptomyces</taxon>
    </lineage>
</organism>
<reference evidence="2 3" key="1">
    <citation type="submission" date="2023-08" db="EMBL/GenBank/DDBJ databases">
        <authorList>
            <person name="Sharma P."/>
            <person name="Verma V."/>
            <person name="Mohan M.K."/>
            <person name="Dubey A.K."/>
        </authorList>
    </citation>
    <scope>NUCLEOTIDE SEQUENCE [LARGE SCALE GENOMIC DNA]</scope>
    <source>
        <strain evidence="2 3">ADP4</strain>
    </source>
</reference>